<dbReference type="EMBL" id="CAXLJM020000133">
    <property type="protein sequence ID" value="CAL8140013.1"/>
    <property type="molecule type" value="Genomic_DNA"/>
</dbReference>
<comment type="caution">
    <text evidence="3">The sequence shown here is derived from an EMBL/GenBank/DDBJ whole genome shotgun (WGS) entry which is preliminary data.</text>
</comment>
<feature type="chain" id="PRO_5047363775" evidence="2">
    <location>
        <begin position="16"/>
        <end position="634"/>
    </location>
</feature>
<feature type="region of interest" description="Disordered" evidence="1">
    <location>
        <begin position="297"/>
        <end position="323"/>
    </location>
</feature>
<evidence type="ECO:0000313" key="3">
    <source>
        <dbReference type="EMBL" id="CAL8140013.1"/>
    </source>
</evidence>
<keyword evidence="4" id="KW-1185">Reference proteome</keyword>
<sequence>MKLFILVNLCALAYGCIESLTCRSCIDSPGCGFAVLDKSNLGKCVKLTQVKQLKAKMTAKTPVQCGFAELIIKVAEDRRNPHSQPINATSVTKSHSGVPERNAFEVAQTNVSNSKPNTVAPLGSKNHQAVNSTIASAIIPPLTLHAKLWQARNYTITSTTPGPAPQNATVIRSKHQRLASSTTEKPRTTSQMLILSSHFNSTLAPIQILKTYQINAVKSTTETPILTAHMTSVSPRFRHSSLNTMKNVTTDQNAERNLSNKGPLVLPIVIDTKLIETKNYGAANVSNIMQPVRRNATSVSRGHQRLAATTTKKPQTTSQMPSFSSRIVTPIPTQIVKTDQIAAKKSTTKKPIPRSQSLDSKLRHPTLTPSSTTTTMPTRASQMLLSQRVKNSSLGVMQIPTATPYVNDTRSQSKGNWFLDRKNETKQLSLPTTSPTVLQIHVNNTNSSAEVRISSKEWLYAMKPITPYALLTNTSSPSPPSSTSITSTTQSQPKPKVENITNIIGIDAEDIVKNRDEKKSQLQTLPTAIFFPIESRTSSVDKNSMRKIEQQSTTTEFSLAMRQNNSEPLDLKITPERPFPSCMWDDNAKPLFASVSIRFSCRNVSYNLYCPIEYNAMQCFSIVVTTRIFNQGHR</sequence>
<reference evidence="3 4" key="1">
    <citation type="submission" date="2024-08" db="EMBL/GenBank/DDBJ databases">
        <authorList>
            <person name="Cucini C."/>
            <person name="Frati F."/>
        </authorList>
    </citation>
    <scope>NUCLEOTIDE SEQUENCE [LARGE SCALE GENOMIC DNA]</scope>
</reference>
<evidence type="ECO:0000313" key="4">
    <source>
        <dbReference type="Proteomes" id="UP001642540"/>
    </source>
</evidence>
<keyword evidence="2" id="KW-0732">Signal</keyword>
<proteinExistence type="predicted"/>
<feature type="compositionally biased region" description="Low complexity" evidence="1">
    <location>
        <begin position="481"/>
        <end position="494"/>
    </location>
</feature>
<feature type="signal peptide" evidence="2">
    <location>
        <begin position="1"/>
        <end position="15"/>
    </location>
</feature>
<protein>
    <submittedName>
        <fullName evidence="3">Uncharacterized protein</fullName>
    </submittedName>
</protein>
<name>A0ABP1RZR0_9HEXA</name>
<feature type="compositionally biased region" description="Low complexity" evidence="1">
    <location>
        <begin position="365"/>
        <end position="376"/>
    </location>
</feature>
<dbReference type="Proteomes" id="UP001642540">
    <property type="component" value="Unassembled WGS sequence"/>
</dbReference>
<evidence type="ECO:0000256" key="2">
    <source>
        <dbReference type="SAM" id="SignalP"/>
    </source>
</evidence>
<dbReference type="PROSITE" id="PS51257">
    <property type="entry name" value="PROKAR_LIPOPROTEIN"/>
    <property type="match status" value="1"/>
</dbReference>
<gene>
    <name evidence="3" type="ORF">ODALV1_LOCUS28102</name>
</gene>
<feature type="region of interest" description="Disordered" evidence="1">
    <location>
        <begin position="341"/>
        <end position="376"/>
    </location>
</feature>
<feature type="region of interest" description="Disordered" evidence="1">
    <location>
        <begin position="471"/>
        <end position="495"/>
    </location>
</feature>
<organism evidence="3 4">
    <name type="scientific">Orchesella dallaii</name>
    <dbReference type="NCBI Taxonomy" id="48710"/>
    <lineage>
        <taxon>Eukaryota</taxon>
        <taxon>Metazoa</taxon>
        <taxon>Ecdysozoa</taxon>
        <taxon>Arthropoda</taxon>
        <taxon>Hexapoda</taxon>
        <taxon>Collembola</taxon>
        <taxon>Entomobryomorpha</taxon>
        <taxon>Entomobryoidea</taxon>
        <taxon>Orchesellidae</taxon>
        <taxon>Orchesellinae</taxon>
        <taxon>Orchesella</taxon>
    </lineage>
</organism>
<evidence type="ECO:0000256" key="1">
    <source>
        <dbReference type="SAM" id="MobiDB-lite"/>
    </source>
</evidence>
<accession>A0ABP1RZR0</accession>